<reference evidence="1 2" key="1">
    <citation type="submission" date="2021-03" db="EMBL/GenBank/DDBJ databases">
        <title>Sequencing the genomes of 1000 actinobacteria strains.</title>
        <authorList>
            <person name="Klenk H.-P."/>
        </authorList>
    </citation>
    <scope>NUCLEOTIDE SEQUENCE [LARGE SCALE GENOMIC DNA]</scope>
    <source>
        <strain evidence="1 2">DSM 46670</strain>
    </source>
</reference>
<organism evidence="1 2">
    <name type="scientific">Kibdelosporangium banguiense</name>
    <dbReference type="NCBI Taxonomy" id="1365924"/>
    <lineage>
        <taxon>Bacteria</taxon>
        <taxon>Bacillati</taxon>
        <taxon>Actinomycetota</taxon>
        <taxon>Actinomycetes</taxon>
        <taxon>Pseudonocardiales</taxon>
        <taxon>Pseudonocardiaceae</taxon>
        <taxon>Kibdelosporangium</taxon>
    </lineage>
</organism>
<keyword evidence="2" id="KW-1185">Reference proteome</keyword>
<comment type="caution">
    <text evidence="1">The sequence shown here is derived from an EMBL/GenBank/DDBJ whole genome shotgun (WGS) entry which is preliminary data.</text>
</comment>
<dbReference type="RefSeq" id="WP_209646012.1">
    <property type="nucleotide sequence ID" value="NZ_JAGINW010000001.1"/>
</dbReference>
<evidence type="ECO:0000313" key="2">
    <source>
        <dbReference type="Proteomes" id="UP001519332"/>
    </source>
</evidence>
<protein>
    <submittedName>
        <fullName evidence="1">Uncharacterized protein</fullName>
    </submittedName>
</protein>
<proteinExistence type="predicted"/>
<gene>
    <name evidence="1" type="ORF">JOF56_009550</name>
</gene>
<evidence type="ECO:0000313" key="1">
    <source>
        <dbReference type="EMBL" id="MBP2329165.1"/>
    </source>
</evidence>
<name>A0ABS4TZ27_9PSEU</name>
<dbReference type="Proteomes" id="UP001519332">
    <property type="component" value="Unassembled WGS sequence"/>
</dbReference>
<dbReference type="EMBL" id="JAGINW010000001">
    <property type="protein sequence ID" value="MBP2329165.1"/>
    <property type="molecule type" value="Genomic_DNA"/>
</dbReference>
<accession>A0ABS4TZ27</accession>
<sequence>MCVHPLHTALDVRCDSLRRAIEALSHRPLAVDALRCAVSQTRQLAVELAELAKALACHTDTNVDSSGLVDTRADAGSVDQTIHKIVEDLRTMSRHLISGSLLLELADDDLAHLRSSAGRCAESGRDAHRLPVGDDITAASASMSSMEYGRFKKLWRSSMMASHARMGSLIVADSAEIAGRYRGRVTALTHDRHAGEILTETKLLTPPLTAPTP</sequence>